<dbReference type="EMBL" id="FZNO01000014">
    <property type="protein sequence ID" value="SNR59180.1"/>
    <property type="molecule type" value="Genomic_DNA"/>
</dbReference>
<organism evidence="1 2">
    <name type="scientific">Blastococcus mobilis</name>
    <dbReference type="NCBI Taxonomy" id="1938746"/>
    <lineage>
        <taxon>Bacteria</taxon>
        <taxon>Bacillati</taxon>
        <taxon>Actinomycetota</taxon>
        <taxon>Actinomycetes</taxon>
        <taxon>Geodermatophilales</taxon>
        <taxon>Geodermatophilaceae</taxon>
        <taxon>Blastococcus</taxon>
    </lineage>
</organism>
<gene>
    <name evidence="1" type="ORF">SAMN06272737_11468</name>
</gene>
<protein>
    <submittedName>
        <fullName evidence="1">Uncharacterized protein</fullName>
    </submittedName>
</protein>
<dbReference type="Proteomes" id="UP000198403">
    <property type="component" value="Unassembled WGS sequence"/>
</dbReference>
<evidence type="ECO:0000313" key="2">
    <source>
        <dbReference type="Proteomes" id="UP000198403"/>
    </source>
</evidence>
<proteinExistence type="predicted"/>
<accession>A0A238XKF0</accession>
<sequence>MTAGTALDVPPLLRGLCDDAAIFPPGNLPLDRAVPAHREHRAAGHAGLVGAFVLDADRLPQLAGLVAGRPGGSLDVALTVADPASAAAALSVAEGIAAVRVVGLEVAVPAGLAVGEVVPVLDAAVDGRRGVTVFVELPRDERRPDLVRALAGTGLLAKLRTGGVRAELYPGEEELARAVVATARAGLPFKATAGLHHALRNTDPRTGFEQHGFLNVLTAVDAALSGADVDDVEQLLAERDPDVVTGRIRAAAGRAPRVREQFRSFGTCSIAEPRDELVALGLLDSADPTNGDPR</sequence>
<keyword evidence="2" id="KW-1185">Reference proteome</keyword>
<reference evidence="1 2" key="1">
    <citation type="submission" date="2017-06" db="EMBL/GenBank/DDBJ databases">
        <authorList>
            <person name="Kim H.J."/>
            <person name="Triplett B.A."/>
        </authorList>
    </citation>
    <scope>NUCLEOTIDE SEQUENCE [LARGE SCALE GENOMIC DNA]</scope>
    <source>
        <strain evidence="1 2">DSM 44272</strain>
    </source>
</reference>
<dbReference type="AlphaFoldDB" id="A0A238XKF0"/>
<dbReference type="OrthoDB" id="9778153at2"/>
<evidence type="ECO:0000313" key="1">
    <source>
        <dbReference type="EMBL" id="SNR59180.1"/>
    </source>
</evidence>
<dbReference type="RefSeq" id="WP_089337123.1">
    <property type="nucleotide sequence ID" value="NZ_FZNO01000014.1"/>
</dbReference>
<name>A0A238XKF0_9ACTN</name>